<feature type="region of interest" description="Disordered" evidence="1">
    <location>
        <begin position="32"/>
        <end position="51"/>
    </location>
</feature>
<proteinExistence type="predicted"/>
<comment type="caution">
    <text evidence="2">The sequence shown here is derived from an EMBL/GenBank/DDBJ whole genome shotgun (WGS) entry which is preliminary data.</text>
</comment>
<evidence type="ECO:0000313" key="3">
    <source>
        <dbReference type="Proteomes" id="UP000324222"/>
    </source>
</evidence>
<sequence>MIAPLPWCEWSERGYNVVEQSAGAAITLPVQQDSAGESNLPSHSNSPSLSLHSPYFNRAVRSESTGECESVARARRECVA</sequence>
<dbReference type="Proteomes" id="UP000324222">
    <property type="component" value="Unassembled WGS sequence"/>
</dbReference>
<evidence type="ECO:0000313" key="2">
    <source>
        <dbReference type="EMBL" id="MPC41112.1"/>
    </source>
</evidence>
<name>A0A5B7F3H4_PORTR</name>
<protein>
    <submittedName>
        <fullName evidence="2">Uncharacterized protein</fullName>
    </submittedName>
</protein>
<reference evidence="2 3" key="1">
    <citation type="submission" date="2019-05" db="EMBL/GenBank/DDBJ databases">
        <title>Another draft genome of Portunus trituberculatus and its Hox gene families provides insights of decapod evolution.</title>
        <authorList>
            <person name="Jeong J.-H."/>
            <person name="Song I."/>
            <person name="Kim S."/>
            <person name="Choi T."/>
            <person name="Kim D."/>
            <person name="Ryu S."/>
            <person name="Kim W."/>
        </authorList>
    </citation>
    <scope>NUCLEOTIDE SEQUENCE [LARGE SCALE GENOMIC DNA]</scope>
    <source>
        <tissue evidence="2">Muscle</tissue>
    </source>
</reference>
<dbReference type="EMBL" id="VSRR010004933">
    <property type="protein sequence ID" value="MPC41112.1"/>
    <property type="molecule type" value="Genomic_DNA"/>
</dbReference>
<accession>A0A5B7F3H4</accession>
<organism evidence="2 3">
    <name type="scientific">Portunus trituberculatus</name>
    <name type="common">Swimming crab</name>
    <name type="synonym">Neptunus trituberculatus</name>
    <dbReference type="NCBI Taxonomy" id="210409"/>
    <lineage>
        <taxon>Eukaryota</taxon>
        <taxon>Metazoa</taxon>
        <taxon>Ecdysozoa</taxon>
        <taxon>Arthropoda</taxon>
        <taxon>Crustacea</taxon>
        <taxon>Multicrustacea</taxon>
        <taxon>Malacostraca</taxon>
        <taxon>Eumalacostraca</taxon>
        <taxon>Eucarida</taxon>
        <taxon>Decapoda</taxon>
        <taxon>Pleocyemata</taxon>
        <taxon>Brachyura</taxon>
        <taxon>Eubrachyura</taxon>
        <taxon>Portunoidea</taxon>
        <taxon>Portunidae</taxon>
        <taxon>Portuninae</taxon>
        <taxon>Portunus</taxon>
    </lineage>
</organism>
<keyword evidence="3" id="KW-1185">Reference proteome</keyword>
<gene>
    <name evidence="2" type="ORF">E2C01_034696</name>
</gene>
<feature type="compositionally biased region" description="Low complexity" evidence="1">
    <location>
        <begin position="38"/>
        <end position="51"/>
    </location>
</feature>
<dbReference type="AlphaFoldDB" id="A0A5B7F3H4"/>
<evidence type="ECO:0000256" key="1">
    <source>
        <dbReference type="SAM" id="MobiDB-lite"/>
    </source>
</evidence>